<dbReference type="OrthoDB" id="194683at2"/>
<dbReference type="SUPFAM" id="SSF51391">
    <property type="entry name" value="Thiamin phosphate synthase"/>
    <property type="match status" value="1"/>
</dbReference>
<dbReference type="EMBL" id="AEEI01000008">
    <property type="protein sequence ID" value="EFM02825.1"/>
    <property type="molecule type" value="Genomic_DNA"/>
</dbReference>
<reference evidence="1" key="1">
    <citation type="submission" date="2010-07" db="EMBL/GenBank/DDBJ databases">
        <authorList>
            <person name="Muzny D."/>
            <person name="Qin X."/>
            <person name="Deng J."/>
            <person name="Jiang H."/>
            <person name="Liu Y."/>
            <person name="Qu J."/>
            <person name="Song X.-Z."/>
            <person name="Zhang L."/>
            <person name="Thornton R."/>
            <person name="Coyle M."/>
            <person name="Francisco L."/>
            <person name="Jackson L."/>
            <person name="Javaid M."/>
            <person name="Korchina V."/>
            <person name="Kovar C."/>
            <person name="Mata R."/>
            <person name="Mathew T."/>
            <person name="Ngo R."/>
            <person name="Nguyen L."/>
            <person name="Nguyen N."/>
            <person name="Okwuonu G."/>
            <person name="Ongeri F."/>
            <person name="Pham C."/>
            <person name="Simmons D."/>
            <person name="Wilczek-Boney K."/>
            <person name="Hale W."/>
            <person name="Jakkamsetti A."/>
            <person name="Pham P."/>
            <person name="Ruth R."/>
            <person name="San Lucas F."/>
            <person name="Warren J."/>
            <person name="Zhang J."/>
            <person name="Zhao Z."/>
            <person name="Zhou C."/>
            <person name="Zhu D."/>
            <person name="Lee S."/>
            <person name="Bess C."/>
            <person name="Blankenburg K."/>
            <person name="Forbes L."/>
            <person name="Fu Q."/>
            <person name="Gubbala S."/>
            <person name="Hirani K."/>
            <person name="Jayaseelan J.C."/>
            <person name="Lara F."/>
            <person name="Munidasa M."/>
            <person name="Palculict T."/>
            <person name="Patil S."/>
            <person name="Pu L.-L."/>
            <person name="Saada N."/>
            <person name="Tang L."/>
            <person name="Weissenberger G."/>
            <person name="Zhu Y."/>
            <person name="Hemphill L."/>
            <person name="Shang Y."/>
            <person name="Youmans B."/>
            <person name="Ayvaz T."/>
            <person name="Ross M."/>
            <person name="Santibanez J."/>
            <person name="Aqrawi P."/>
            <person name="Gross S."/>
            <person name="Joshi V."/>
            <person name="Fowler G."/>
            <person name="Nazareth L."/>
            <person name="Reid J."/>
            <person name="Worley K."/>
            <person name="Petrosino J."/>
            <person name="Highlander S."/>
            <person name="Gibbs R."/>
        </authorList>
    </citation>
    <scope>NUCLEOTIDE SEQUENCE [LARGE SCALE GENOMIC DNA]</scope>
    <source>
        <strain evidence="1">DSM 16973</strain>
    </source>
</reference>
<dbReference type="InterPro" id="IPR013785">
    <property type="entry name" value="Aldolase_TIM"/>
</dbReference>
<dbReference type="STRING" id="862515.HMPREF0658_0200"/>
<gene>
    <name evidence="1" type="ORF">HMPREF0658_0200</name>
</gene>
<comment type="caution">
    <text evidence="1">The sequence shown here is derived from an EMBL/GenBank/DDBJ whole genome shotgun (WGS) entry which is preliminary data.</text>
</comment>
<evidence type="ECO:0000313" key="2">
    <source>
        <dbReference type="Proteomes" id="UP000004394"/>
    </source>
</evidence>
<dbReference type="Gene3D" id="3.20.20.70">
    <property type="entry name" value="Aldolase class I"/>
    <property type="match status" value="1"/>
</dbReference>
<keyword evidence="2" id="KW-1185">Reference proteome</keyword>
<evidence type="ECO:0000313" key="1">
    <source>
        <dbReference type="EMBL" id="EFM02825.1"/>
    </source>
</evidence>
<dbReference type="eggNOG" id="COG0352">
    <property type="taxonomic scope" value="Bacteria"/>
</dbReference>
<dbReference type="RefSeq" id="WP_006947888.1">
    <property type="nucleotide sequence ID" value="NZ_BAJI01000005.1"/>
</dbReference>
<protein>
    <submittedName>
        <fullName evidence="1">Uncharacterized protein</fullName>
    </submittedName>
</protein>
<sequence length="202" mass="23269">MKLVIMTSPTFFVEEDKILTALFDEGLDNLHIYKPGTAPTYAERLLSLLPEDYYRKITVHDHYYLKKEYGLAGIHLDRLDEMPPQGYKGHITRSCDDLSLLKETRKKSDYVFLHNIFDSLHDKNIKSSFSAEELVNAAHKGIIDKKVYALGGMTIDCIKQMKDLGFGGIVVCGDLWNRFDIHNELNYKEVIRHFDKLRKAVG</sequence>
<organism evidence="1 2">
    <name type="scientific">Hoylesella marshii DSM 16973 = JCM 13450</name>
    <dbReference type="NCBI Taxonomy" id="862515"/>
    <lineage>
        <taxon>Bacteria</taxon>
        <taxon>Pseudomonadati</taxon>
        <taxon>Bacteroidota</taxon>
        <taxon>Bacteroidia</taxon>
        <taxon>Bacteroidales</taxon>
        <taxon>Prevotellaceae</taxon>
        <taxon>Hoylesella</taxon>
    </lineage>
</organism>
<name>E0NPU9_9BACT</name>
<proteinExistence type="predicted"/>
<dbReference type="Proteomes" id="UP000004394">
    <property type="component" value="Unassembled WGS sequence"/>
</dbReference>
<dbReference type="AlphaFoldDB" id="E0NPU9"/>
<dbReference type="InterPro" id="IPR036206">
    <property type="entry name" value="ThiamineP_synth_sf"/>
</dbReference>
<dbReference type="BioCyc" id="PMAR862515-HMP:GMOO-206-MONOMER"/>
<accession>E0NPU9</accession>
<dbReference type="HOGENOM" id="CLU_018272_4_0_10"/>